<evidence type="ECO:0000256" key="1">
    <source>
        <dbReference type="SAM" id="MobiDB-lite"/>
    </source>
</evidence>
<evidence type="ECO:0000256" key="3">
    <source>
        <dbReference type="SAM" id="SignalP"/>
    </source>
</evidence>
<feature type="region of interest" description="Disordered" evidence="1">
    <location>
        <begin position="55"/>
        <end position="171"/>
    </location>
</feature>
<dbReference type="Proteomes" id="UP000192257">
    <property type="component" value="Unassembled WGS sequence"/>
</dbReference>
<feature type="compositionally biased region" description="Polar residues" evidence="1">
    <location>
        <begin position="91"/>
        <end position="124"/>
    </location>
</feature>
<evidence type="ECO:0000313" key="4">
    <source>
        <dbReference type="EMBL" id="ORC83755.1"/>
    </source>
</evidence>
<comment type="caution">
    <text evidence="4">The sequence shown here is derived from an EMBL/GenBank/DDBJ whole genome shotgun (WGS) entry which is preliminary data.</text>
</comment>
<keyword evidence="3" id="KW-0732">Signal</keyword>
<proteinExistence type="predicted"/>
<feature type="transmembrane region" description="Helical" evidence="2">
    <location>
        <begin position="175"/>
        <end position="196"/>
    </location>
</feature>
<gene>
    <name evidence="4" type="ORF">TM35_000581180</name>
</gene>
<feature type="chain" id="PRO_5013298319" description="Mucin TcMUCII" evidence="3">
    <location>
        <begin position="29"/>
        <end position="197"/>
    </location>
</feature>
<keyword evidence="5" id="KW-1185">Reference proteome</keyword>
<name>A0A1X0NGC2_9TRYP</name>
<feature type="signal peptide" evidence="3">
    <location>
        <begin position="1"/>
        <end position="28"/>
    </location>
</feature>
<dbReference type="GeneID" id="39990667"/>
<sequence length="197" mass="20359">MTKAVMVRCYLLCLLTLALCCVCGLVWAETGKTSKSSNCVNYVGVPPFIKTVPCDKARTDPNPSEGSAVESSDDGETGGKGNNTTREGENGDNNGTVATQPSADSPNTSETGSGDGSDTATPGNGTVPAESESTGNQEEVADNTDPTTTTTTTTTTLPPELTNNKKDDADSSSSIISFVWVRIPLLIVVTLACILVC</sequence>
<dbReference type="RefSeq" id="XP_028877821.1">
    <property type="nucleotide sequence ID" value="XM_029030887.1"/>
</dbReference>
<keyword evidence="2" id="KW-0812">Transmembrane</keyword>
<evidence type="ECO:0000313" key="5">
    <source>
        <dbReference type="Proteomes" id="UP000192257"/>
    </source>
</evidence>
<keyword evidence="2" id="KW-0472">Membrane</keyword>
<keyword evidence="2" id="KW-1133">Transmembrane helix</keyword>
<dbReference type="EMBL" id="NBCO01000058">
    <property type="protein sequence ID" value="ORC83755.1"/>
    <property type="molecule type" value="Genomic_DNA"/>
</dbReference>
<dbReference type="AlphaFoldDB" id="A0A1X0NGC2"/>
<evidence type="ECO:0000256" key="2">
    <source>
        <dbReference type="SAM" id="Phobius"/>
    </source>
</evidence>
<evidence type="ECO:0008006" key="6">
    <source>
        <dbReference type="Google" id="ProtNLM"/>
    </source>
</evidence>
<protein>
    <recommendedName>
        <fullName evidence="6">Mucin TcMUCII</fullName>
    </recommendedName>
</protein>
<reference evidence="4 5" key="1">
    <citation type="submission" date="2017-03" db="EMBL/GenBank/DDBJ databases">
        <title>An alternative strategy for trypanosome survival in the mammalian bloodstream revealed through genome and transcriptome analysis of the ubiquitous bovine parasite Trypanosoma (Megatrypanum) theileri.</title>
        <authorList>
            <person name="Kelly S."/>
            <person name="Ivens A."/>
            <person name="Mott A."/>
            <person name="O'Neill E."/>
            <person name="Emms D."/>
            <person name="Macleod O."/>
            <person name="Voorheis P."/>
            <person name="Matthews J."/>
            <person name="Matthews K."/>
            <person name="Carrington M."/>
        </authorList>
    </citation>
    <scope>NUCLEOTIDE SEQUENCE [LARGE SCALE GENOMIC DNA]</scope>
    <source>
        <strain evidence="4">Edinburgh</strain>
    </source>
</reference>
<organism evidence="4 5">
    <name type="scientific">Trypanosoma theileri</name>
    <dbReference type="NCBI Taxonomy" id="67003"/>
    <lineage>
        <taxon>Eukaryota</taxon>
        <taxon>Discoba</taxon>
        <taxon>Euglenozoa</taxon>
        <taxon>Kinetoplastea</taxon>
        <taxon>Metakinetoplastina</taxon>
        <taxon>Trypanosomatida</taxon>
        <taxon>Trypanosomatidae</taxon>
        <taxon>Trypanosoma</taxon>
    </lineage>
</organism>
<feature type="compositionally biased region" description="Low complexity" evidence="1">
    <location>
        <begin position="147"/>
        <end position="156"/>
    </location>
</feature>
<dbReference type="VEuPathDB" id="TriTrypDB:TM35_000581180"/>
<accession>A0A1X0NGC2</accession>